<evidence type="ECO:0000313" key="3">
    <source>
        <dbReference type="Proteomes" id="UP000274346"/>
    </source>
</evidence>
<evidence type="ECO:0000256" key="1">
    <source>
        <dbReference type="SAM" id="Phobius"/>
    </source>
</evidence>
<dbReference type="Proteomes" id="UP000274346">
    <property type="component" value="Chromosome"/>
</dbReference>
<dbReference type="KEGG" id="rtg:NCTC13098_05500"/>
<keyword evidence="1" id="KW-1133">Transmembrane helix</keyword>
<evidence type="ECO:0000313" key="2">
    <source>
        <dbReference type="EMBL" id="VDR29096.1"/>
    </source>
</evidence>
<reference evidence="2 3" key="1">
    <citation type="submission" date="2018-12" db="EMBL/GenBank/DDBJ databases">
        <authorList>
            <consortium name="Pathogen Informatics"/>
        </authorList>
    </citation>
    <scope>NUCLEOTIDE SEQUENCE [LARGE SCALE GENOMIC DNA]</scope>
    <source>
        <strain evidence="2 3">NCTC13098</strain>
    </source>
</reference>
<dbReference type="EMBL" id="LR131271">
    <property type="protein sequence ID" value="VDR29096.1"/>
    <property type="molecule type" value="Genomic_DNA"/>
</dbReference>
<gene>
    <name evidence="2" type="ORF">NCTC13098_05500</name>
</gene>
<name>A0A3P8M401_RAOTE</name>
<sequence length="36" mass="4097">MFGIYRGRRLVLYILLAIIIATLVGYSTYSFVKATI</sequence>
<proteinExistence type="predicted"/>
<keyword evidence="1" id="KW-0472">Membrane</keyword>
<organism evidence="2 3">
    <name type="scientific">Raoultella terrigena</name>
    <name type="common">Klebsiella terrigena</name>
    <dbReference type="NCBI Taxonomy" id="577"/>
    <lineage>
        <taxon>Bacteria</taxon>
        <taxon>Pseudomonadati</taxon>
        <taxon>Pseudomonadota</taxon>
        <taxon>Gammaproteobacteria</taxon>
        <taxon>Enterobacterales</taxon>
        <taxon>Enterobacteriaceae</taxon>
        <taxon>Klebsiella/Raoultella group</taxon>
        <taxon>Raoultella</taxon>
    </lineage>
</organism>
<protein>
    <submittedName>
        <fullName evidence="2">Uncharacterized protein</fullName>
    </submittedName>
</protein>
<feature type="transmembrane region" description="Helical" evidence="1">
    <location>
        <begin position="12"/>
        <end position="32"/>
    </location>
</feature>
<accession>A0A3P8M401</accession>
<keyword evidence="1" id="KW-0812">Transmembrane</keyword>
<dbReference type="AlphaFoldDB" id="A0A3P8M401"/>